<dbReference type="Proteomes" id="UP001061991">
    <property type="component" value="Chromosome"/>
</dbReference>
<name>A0ACD4D9S5_9HYPH</name>
<reference evidence="1" key="1">
    <citation type="submission" date="2022-09" db="EMBL/GenBank/DDBJ databases">
        <title>Interaction between co-microsymbionts with complementary sets of symbiotic genes in legume-rhizobium systems.</title>
        <authorList>
            <person name="Safronova V."/>
            <person name="Sazanova A."/>
            <person name="Afonin A."/>
            <person name="Chirak E."/>
        </authorList>
    </citation>
    <scope>NUCLEOTIDE SEQUENCE</scope>
    <source>
        <strain evidence="1">A18/3m</strain>
    </source>
</reference>
<dbReference type="EMBL" id="CP104973">
    <property type="protein sequence ID" value="UXN62618.1"/>
    <property type="molecule type" value="Genomic_DNA"/>
</dbReference>
<accession>A0ACD4D9S5</accession>
<sequence>MQLESRRSGAWASNFAWAAGRFVLIGIITFLGLIAVTFFIGRVIPIDPALAIVGDRAPAHVVERVREELGLNLPLYKQFFIYLKGVLEGNFGNSVLTTNPVMQDIRRVFPATMELATFGTLIGAVFGVPLGVLAAVKRGSIIDQIVRVIGLIGYSVPIFWLGMIGLVVFYAKLGWTSGPGRIDVVYEYTFTPITGFYLLDAVLQQNWEAFRNIFSFIILPASLLGYFSLAYISRMTRSFMLNELEQEYIVAARAKGLSETRIIWGHALRNAAVPLVTVIALSYAGLLEGSVLTETVFSWPGLGLYITNSLQNADMNAVLGGTIIIGTVFVAINLLSDLLYRALDPRTRAR</sequence>
<gene>
    <name evidence="1" type="ORF">N8E88_15535</name>
</gene>
<organism evidence="1 2">
    <name type="scientific">Phyllobacterium zundukense</name>
    <dbReference type="NCBI Taxonomy" id="1867719"/>
    <lineage>
        <taxon>Bacteria</taxon>
        <taxon>Pseudomonadati</taxon>
        <taxon>Pseudomonadota</taxon>
        <taxon>Alphaproteobacteria</taxon>
        <taxon>Hyphomicrobiales</taxon>
        <taxon>Phyllobacteriaceae</taxon>
        <taxon>Phyllobacterium</taxon>
    </lineage>
</organism>
<protein>
    <submittedName>
        <fullName evidence="1">ABC transporter permease</fullName>
    </submittedName>
</protein>
<evidence type="ECO:0000313" key="1">
    <source>
        <dbReference type="EMBL" id="UXN62618.1"/>
    </source>
</evidence>
<proteinExistence type="predicted"/>
<evidence type="ECO:0000313" key="2">
    <source>
        <dbReference type="Proteomes" id="UP001061991"/>
    </source>
</evidence>
<keyword evidence="2" id="KW-1185">Reference proteome</keyword>